<dbReference type="EMBL" id="AJAR01000020">
    <property type="protein sequence ID" value="EOH94993.1"/>
    <property type="molecule type" value="Genomic_DNA"/>
</dbReference>
<keyword evidence="4" id="KW-1185">Reference proteome</keyword>
<evidence type="ECO:0000313" key="1">
    <source>
        <dbReference type="EMBL" id="EOH94993.1"/>
    </source>
</evidence>
<reference evidence="2 4" key="2">
    <citation type="submission" date="2013-03" db="EMBL/GenBank/DDBJ databases">
        <title>The Genome Sequence of Enterococcus haemoperoxidus BAA-382 (PacBio/Illumina hybrid assembly).</title>
        <authorList>
            <consortium name="The Broad Institute Genomics Platform"/>
            <consortium name="The Broad Institute Genome Sequencing Center for Infectious Disease"/>
            <person name="Earl A."/>
            <person name="Russ C."/>
            <person name="Gilmore M."/>
            <person name="Surin D."/>
            <person name="Walker B."/>
            <person name="Young S."/>
            <person name="Zeng Q."/>
            <person name="Gargeya S."/>
            <person name="Fitzgerald M."/>
            <person name="Haas B."/>
            <person name="Abouelleil A."/>
            <person name="Allen A.W."/>
            <person name="Alvarado L."/>
            <person name="Arachchi H.M."/>
            <person name="Berlin A.M."/>
            <person name="Chapman S.B."/>
            <person name="Gainer-Dewar J."/>
            <person name="Goldberg J."/>
            <person name="Griggs A."/>
            <person name="Gujja S."/>
            <person name="Hansen M."/>
            <person name="Howarth C."/>
            <person name="Imamovic A."/>
            <person name="Ireland A."/>
            <person name="Larimer J."/>
            <person name="McCowan C."/>
            <person name="Murphy C."/>
            <person name="Pearson M."/>
            <person name="Poon T.W."/>
            <person name="Priest M."/>
            <person name="Roberts A."/>
            <person name="Saif S."/>
            <person name="Shea T."/>
            <person name="Sisk P."/>
            <person name="Sykes S."/>
            <person name="Wortman J."/>
            <person name="Nusbaum C."/>
            <person name="Birren B."/>
        </authorList>
    </citation>
    <scope>NUCLEOTIDE SEQUENCE [LARGE SCALE GENOMIC DNA]</scope>
    <source>
        <strain evidence="2 4">ATCC BAA-382</strain>
    </source>
</reference>
<organism evidence="1 3">
    <name type="scientific">Enterococcus haemoperoxidus ATCC BAA-382</name>
    <dbReference type="NCBI Taxonomy" id="1158608"/>
    <lineage>
        <taxon>Bacteria</taxon>
        <taxon>Bacillati</taxon>
        <taxon>Bacillota</taxon>
        <taxon>Bacilli</taxon>
        <taxon>Lactobacillales</taxon>
        <taxon>Enterococcaceae</taxon>
        <taxon>Enterococcus</taxon>
    </lineage>
</organism>
<evidence type="ECO:0000313" key="3">
    <source>
        <dbReference type="Proteomes" id="UP000013858"/>
    </source>
</evidence>
<dbReference type="Proteomes" id="UP000014197">
    <property type="component" value="Unassembled WGS sequence"/>
</dbReference>
<dbReference type="Proteomes" id="UP000013858">
    <property type="component" value="Unassembled WGS sequence"/>
</dbReference>
<dbReference type="AlphaFoldDB" id="R2QII0"/>
<reference evidence="1 3" key="1">
    <citation type="submission" date="2013-02" db="EMBL/GenBank/DDBJ databases">
        <title>The Genome Sequence of Enterococcus haemoperoxidus BAA-382.</title>
        <authorList>
            <consortium name="The Broad Institute Genome Sequencing Platform"/>
            <consortium name="The Broad Institute Genome Sequencing Center for Infectious Disease"/>
            <person name="Earl A.M."/>
            <person name="Gilmore M.S."/>
            <person name="Lebreton F."/>
            <person name="Walker B."/>
            <person name="Young S.K."/>
            <person name="Zeng Q."/>
            <person name="Gargeya S."/>
            <person name="Fitzgerald M."/>
            <person name="Haas B."/>
            <person name="Abouelleil A."/>
            <person name="Alvarado L."/>
            <person name="Arachchi H.M."/>
            <person name="Berlin A.M."/>
            <person name="Chapman S.B."/>
            <person name="Dewar J."/>
            <person name="Goldberg J."/>
            <person name="Griggs A."/>
            <person name="Gujja S."/>
            <person name="Hansen M."/>
            <person name="Howarth C."/>
            <person name="Imamovic A."/>
            <person name="Larimer J."/>
            <person name="McCowan C."/>
            <person name="Murphy C."/>
            <person name="Neiman D."/>
            <person name="Pearson M."/>
            <person name="Priest M."/>
            <person name="Roberts A."/>
            <person name="Saif S."/>
            <person name="Shea T."/>
            <person name="Sisk P."/>
            <person name="Sykes S."/>
            <person name="Wortman J."/>
            <person name="Nusbaum C."/>
            <person name="Birren B."/>
        </authorList>
    </citation>
    <scope>NUCLEOTIDE SEQUENCE [LARGE SCALE GENOMIC DNA]</scope>
    <source>
        <strain evidence="1 3">ATCC BAA-382</strain>
    </source>
</reference>
<gene>
    <name evidence="2" type="ORF">I583_03038</name>
    <name evidence="1" type="ORF">UAW_02072</name>
</gene>
<name>R2QII0_9ENTE</name>
<dbReference type="STRING" id="155618.RV06_GL002346"/>
<sequence>MFCCILLLVGCTNGIEKNTSKQNKDVAKWSKPRTNLFSSLDYPELSKTEAEKLMEEKFELVIPSFFEQSLALTQKLLRIENQVQYSIKSDAEILTIRGGMTGKEDKSPNSVGLAEAQFQVNQQRKQVYLTKQSILIQNIAAGNALQGDSIRSLVKRVGEAMELPDLDQVMKQSEKKMAHEKNEGPNQLLEIYNDSETAKKQQRASRILTISYDEKHLVKEIYGLISIE</sequence>
<protein>
    <submittedName>
        <fullName evidence="1">Uncharacterized protein</fullName>
    </submittedName>
</protein>
<accession>R2QII0</accession>
<proteinExistence type="predicted"/>
<dbReference type="EMBL" id="ASVY01000003">
    <property type="protein sequence ID" value="EOT60392.1"/>
    <property type="molecule type" value="Genomic_DNA"/>
</dbReference>
<evidence type="ECO:0000313" key="2">
    <source>
        <dbReference type="EMBL" id="EOT60392.1"/>
    </source>
</evidence>
<dbReference type="PATRIC" id="fig|1158608.3.peg.2037"/>
<evidence type="ECO:0000313" key="4">
    <source>
        <dbReference type="Proteomes" id="UP000014197"/>
    </source>
</evidence>
<comment type="caution">
    <text evidence="1">The sequence shown here is derived from an EMBL/GenBank/DDBJ whole genome shotgun (WGS) entry which is preliminary data.</text>
</comment>